<protein>
    <submittedName>
        <fullName evidence="2">DUF3047 domain-containing protein</fullName>
    </submittedName>
</protein>
<dbReference type="RefSeq" id="WP_269331869.1">
    <property type="nucleotide sequence ID" value="NZ_JAMZFT010000001.1"/>
</dbReference>
<accession>A0A9J6PBQ9</accession>
<gene>
    <name evidence="2" type="ORF">NJQ99_05940</name>
</gene>
<evidence type="ECO:0000313" key="2">
    <source>
        <dbReference type="EMBL" id="MCP1335945.1"/>
    </source>
</evidence>
<sequence length="238" mass="24769">MKRTLCAILAASFLLGAPRPGAAEGVRWCAPVAPDLAAAGWETLTFDGKRPNRFAGTPEGTLEVAGDGTVSFLFAPVPADAGANAQVLRWSWRAEAAAPPTDLAAKGGDDRTLALYVAFAWDPGAATFGEMLRRPLVEMLQGPDAPGRILAYTWGGTQPRGARFESPYAAGSSEVVVLRTASAETGRWHSEEVAPQADYVRAFGGSAPPVTQIAVVSDSDDTGSEVRAAVKDVCLGPG</sequence>
<dbReference type="Proteomes" id="UP001055804">
    <property type="component" value="Unassembled WGS sequence"/>
</dbReference>
<organism evidence="2 3">
    <name type="scientific">Futiania mangrovi</name>
    <dbReference type="NCBI Taxonomy" id="2959716"/>
    <lineage>
        <taxon>Bacteria</taxon>
        <taxon>Pseudomonadati</taxon>
        <taxon>Pseudomonadota</taxon>
        <taxon>Alphaproteobacteria</taxon>
        <taxon>Futianiales</taxon>
        <taxon>Futianiaceae</taxon>
        <taxon>Futiania</taxon>
    </lineage>
</organism>
<dbReference type="EMBL" id="JAMZFT010000001">
    <property type="protein sequence ID" value="MCP1335945.1"/>
    <property type="molecule type" value="Genomic_DNA"/>
</dbReference>
<evidence type="ECO:0000256" key="1">
    <source>
        <dbReference type="SAM" id="SignalP"/>
    </source>
</evidence>
<dbReference type="InterPro" id="IPR021409">
    <property type="entry name" value="DUF3047"/>
</dbReference>
<evidence type="ECO:0000313" key="3">
    <source>
        <dbReference type="Proteomes" id="UP001055804"/>
    </source>
</evidence>
<keyword evidence="3" id="KW-1185">Reference proteome</keyword>
<reference evidence="2" key="1">
    <citation type="submission" date="2022-06" db="EMBL/GenBank/DDBJ databases">
        <title>Isolation and Genomics of Futiania mangrovii gen. nov., sp. nov., a Rare and Metabolically-versatile member in the Class Alphaproteobacteria.</title>
        <authorList>
            <person name="Liu L."/>
            <person name="Huang W.-C."/>
            <person name="Pan J."/>
            <person name="Li J."/>
            <person name="Huang Y."/>
            <person name="Du H."/>
            <person name="Liu Y."/>
            <person name="Li M."/>
        </authorList>
    </citation>
    <scope>NUCLEOTIDE SEQUENCE</scope>
    <source>
        <strain evidence="2">FT118</strain>
    </source>
</reference>
<dbReference type="Pfam" id="PF11249">
    <property type="entry name" value="DUF3047"/>
    <property type="match status" value="1"/>
</dbReference>
<comment type="caution">
    <text evidence="2">The sequence shown here is derived from an EMBL/GenBank/DDBJ whole genome shotgun (WGS) entry which is preliminary data.</text>
</comment>
<proteinExistence type="predicted"/>
<dbReference type="AlphaFoldDB" id="A0A9J6PBQ9"/>
<keyword evidence="1" id="KW-0732">Signal</keyword>
<name>A0A9J6PBQ9_9PROT</name>
<feature type="signal peptide" evidence="1">
    <location>
        <begin position="1"/>
        <end position="22"/>
    </location>
</feature>
<feature type="chain" id="PRO_5039896630" evidence="1">
    <location>
        <begin position="23"/>
        <end position="238"/>
    </location>
</feature>